<dbReference type="Gene3D" id="3.90.226.10">
    <property type="entry name" value="2-enoyl-CoA Hydratase, Chain A, domain 1"/>
    <property type="match status" value="1"/>
</dbReference>
<dbReference type="AlphaFoldDB" id="A0A495K887"/>
<dbReference type="InterPro" id="IPR029045">
    <property type="entry name" value="ClpP/crotonase-like_dom_sf"/>
</dbReference>
<dbReference type="OrthoDB" id="8452484at2"/>
<sequence length="258" mass="27238">MTSPELVLIEQIGAGRLITLNRPEARNALSQALNWQLIDALAAADTDGDTSVILLAGAGGAFCAGMDLKELAERGFTGTEKTENCIDRVSNCRTPVIGLIDGPAVTGGFELALACDFLIASQRARFADTHARVGIVPGGGLTARLAEVIGVRRARQMSGTGQYIDAATALRWGLVNEVVESAALRQRGLAIAEAFTATEPATLAEVWQLYDAISQDQIAHAVDREAEINKAWSAQAAALADSTTAVLEHGRAQNRTSR</sequence>
<organism evidence="2 3">
    <name type="scientific">Williamsia marianensis</name>
    <dbReference type="NCBI Taxonomy" id="85044"/>
    <lineage>
        <taxon>Bacteria</taxon>
        <taxon>Bacillati</taxon>
        <taxon>Actinomycetota</taxon>
        <taxon>Actinomycetes</taxon>
        <taxon>Mycobacteriales</taxon>
        <taxon>Nocardiaceae</taxon>
        <taxon>Williamsia</taxon>
    </lineage>
</organism>
<dbReference type="CDD" id="cd06558">
    <property type="entry name" value="crotonase-like"/>
    <property type="match status" value="1"/>
</dbReference>
<dbReference type="GO" id="GO:0003824">
    <property type="term" value="F:catalytic activity"/>
    <property type="evidence" value="ECO:0007669"/>
    <property type="project" value="UniProtKB-ARBA"/>
</dbReference>
<dbReference type="EMBL" id="RBKV01000001">
    <property type="protein sequence ID" value="RKR97530.1"/>
    <property type="molecule type" value="Genomic_DNA"/>
</dbReference>
<comment type="similarity">
    <text evidence="1">Belongs to the enoyl-CoA hydratase/isomerase family.</text>
</comment>
<gene>
    <name evidence="2" type="ORF">DFJ75_4411</name>
</gene>
<name>A0A495K887_WILMA</name>
<reference evidence="2 3" key="1">
    <citation type="submission" date="2018-10" db="EMBL/GenBank/DDBJ databases">
        <title>Sequencing the genomes of 1000 actinobacteria strains.</title>
        <authorList>
            <person name="Klenk H.-P."/>
        </authorList>
    </citation>
    <scope>NUCLEOTIDE SEQUENCE [LARGE SCALE GENOMIC DNA]</scope>
    <source>
        <strain evidence="2 3">DSM 44343</strain>
    </source>
</reference>
<evidence type="ECO:0000256" key="1">
    <source>
        <dbReference type="ARBA" id="ARBA00005254"/>
    </source>
</evidence>
<evidence type="ECO:0000313" key="2">
    <source>
        <dbReference type="EMBL" id="RKR97530.1"/>
    </source>
</evidence>
<dbReference type="InterPro" id="IPR001753">
    <property type="entry name" value="Enoyl-CoA_hydra/iso"/>
</dbReference>
<dbReference type="Pfam" id="PF00378">
    <property type="entry name" value="ECH_1"/>
    <property type="match status" value="1"/>
</dbReference>
<dbReference type="RefSeq" id="WP_062794881.1">
    <property type="nucleotide sequence ID" value="NZ_CBCRXS010000007.1"/>
</dbReference>
<dbReference type="PANTHER" id="PTHR43802:SF1">
    <property type="entry name" value="IP11341P-RELATED"/>
    <property type="match status" value="1"/>
</dbReference>
<dbReference type="Proteomes" id="UP000274762">
    <property type="component" value="Unassembled WGS sequence"/>
</dbReference>
<comment type="caution">
    <text evidence="2">The sequence shown here is derived from an EMBL/GenBank/DDBJ whole genome shotgun (WGS) entry which is preliminary data.</text>
</comment>
<dbReference type="PANTHER" id="PTHR43802">
    <property type="entry name" value="ENOYL-COA HYDRATASE"/>
    <property type="match status" value="1"/>
</dbReference>
<dbReference type="SUPFAM" id="SSF52096">
    <property type="entry name" value="ClpP/crotonase"/>
    <property type="match status" value="1"/>
</dbReference>
<evidence type="ECO:0000313" key="3">
    <source>
        <dbReference type="Proteomes" id="UP000274762"/>
    </source>
</evidence>
<proteinExistence type="inferred from homology"/>
<dbReference type="NCBIfam" id="NF004840">
    <property type="entry name" value="PRK06190.1"/>
    <property type="match status" value="1"/>
</dbReference>
<accession>A0A495K887</accession>
<protein>
    <submittedName>
        <fullName evidence="2">Enoyl-CoA hydratase</fullName>
    </submittedName>
</protein>